<protein>
    <submittedName>
        <fullName evidence="2">Uncharacterized protein</fullName>
    </submittedName>
</protein>
<sequence>MAEQIDSILLEFMRRFDRKLNDLTDDVRELKVRMTGVVEGLAGVNRRIDRLEDRLTRIERRLELSDA</sequence>
<keyword evidence="1" id="KW-0175">Coiled coil</keyword>
<evidence type="ECO:0000313" key="3">
    <source>
        <dbReference type="Proteomes" id="UP000248863"/>
    </source>
</evidence>
<reference evidence="2 3" key="1">
    <citation type="submission" date="2017-07" db="EMBL/GenBank/DDBJ databases">
        <title>Draft Genome Sequences of Select Purple Nonsulfur Bacteria.</title>
        <authorList>
            <person name="Lasarre B."/>
            <person name="Mckinlay J.B."/>
        </authorList>
    </citation>
    <scope>NUCLEOTIDE SEQUENCE [LARGE SCALE GENOMIC DNA]</scope>
    <source>
        <strain evidence="2 3">DSM 11907</strain>
    </source>
</reference>
<gene>
    <name evidence="2" type="ORF">CH338_16980</name>
</gene>
<dbReference type="AlphaFoldDB" id="A0A327KFB5"/>
<evidence type="ECO:0000313" key="2">
    <source>
        <dbReference type="EMBL" id="RAI36844.1"/>
    </source>
</evidence>
<dbReference type="Gene3D" id="1.20.5.2280">
    <property type="match status" value="1"/>
</dbReference>
<name>A0A327KFB5_9BRAD</name>
<organism evidence="2 3">
    <name type="scientific">Rhodoplanes elegans</name>
    <dbReference type="NCBI Taxonomy" id="29408"/>
    <lineage>
        <taxon>Bacteria</taxon>
        <taxon>Pseudomonadati</taxon>
        <taxon>Pseudomonadota</taxon>
        <taxon>Alphaproteobacteria</taxon>
        <taxon>Hyphomicrobiales</taxon>
        <taxon>Nitrobacteraceae</taxon>
        <taxon>Rhodoplanes</taxon>
    </lineage>
</organism>
<evidence type="ECO:0000256" key="1">
    <source>
        <dbReference type="SAM" id="Coils"/>
    </source>
</evidence>
<dbReference type="EMBL" id="NPEU01000203">
    <property type="protein sequence ID" value="RAI36844.1"/>
    <property type="molecule type" value="Genomic_DNA"/>
</dbReference>
<accession>A0A327KFB5</accession>
<comment type="caution">
    <text evidence="2">The sequence shown here is derived from an EMBL/GenBank/DDBJ whole genome shotgun (WGS) entry which is preliminary data.</text>
</comment>
<proteinExistence type="predicted"/>
<keyword evidence="3" id="KW-1185">Reference proteome</keyword>
<feature type="coiled-coil region" evidence="1">
    <location>
        <begin position="13"/>
        <end position="61"/>
    </location>
</feature>
<dbReference type="OrthoDB" id="7282689at2"/>
<dbReference type="RefSeq" id="WP_111358323.1">
    <property type="nucleotide sequence ID" value="NZ_NHSK01000111.1"/>
</dbReference>
<dbReference type="Proteomes" id="UP000248863">
    <property type="component" value="Unassembled WGS sequence"/>
</dbReference>